<proteinExistence type="inferred from homology"/>
<dbReference type="InterPro" id="IPR050492">
    <property type="entry name" value="Bact_metal-bind_prot9"/>
</dbReference>
<keyword evidence="4 7" id="KW-0732">Signal</keyword>
<dbReference type="Proteomes" id="UP000187266">
    <property type="component" value="Chromosome"/>
</dbReference>
<protein>
    <recommendedName>
        <fullName evidence="2">High-affinity zinc uptake system protein ZnuA</fullName>
    </recommendedName>
</protein>
<evidence type="ECO:0000256" key="2">
    <source>
        <dbReference type="ARBA" id="ARBA00015915"/>
    </source>
</evidence>
<evidence type="ECO:0000256" key="3">
    <source>
        <dbReference type="ARBA" id="ARBA00022448"/>
    </source>
</evidence>
<dbReference type="GO" id="GO:0006829">
    <property type="term" value="P:zinc ion transport"/>
    <property type="evidence" value="ECO:0007669"/>
    <property type="project" value="UniProtKB-KW"/>
</dbReference>
<evidence type="ECO:0000313" key="9">
    <source>
        <dbReference type="Proteomes" id="UP000187266"/>
    </source>
</evidence>
<evidence type="ECO:0000256" key="7">
    <source>
        <dbReference type="SAM" id="SignalP"/>
    </source>
</evidence>
<keyword evidence="5" id="KW-0406">Ion transport</keyword>
<dbReference type="InterPro" id="IPR006127">
    <property type="entry name" value="ZnuA-like"/>
</dbReference>
<dbReference type="Gene3D" id="3.40.50.1980">
    <property type="entry name" value="Nitrogenase molybdenum iron protein domain"/>
    <property type="match status" value="2"/>
</dbReference>
<accession>A0A1U7DLY3</accession>
<keyword evidence="5" id="KW-0864">Zinc transport</keyword>
<evidence type="ECO:0000313" key="8">
    <source>
        <dbReference type="EMBL" id="APX91016.1"/>
    </source>
</evidence>
<sequence length="312" mass="33146">MGAILCALAVGLSAPAAQAAPPQVVADLPVPWSLTAQIMDGVGTPRLLVEPGTDPHDLQLRPSQVRLLTDAELVVWTGAELLPPVAEMLHRLEMEEAALALLEIPGPDAAGEHAEDEPEDAHDADAGDEAHHDDDALHAWLDPRRALAWVDPIAERLAAMDPENAATYRANAAALAQRIGEAETQVEALVAPLRDRPVIVLHDAYAPFAERFKLEIVGAIAEAEGMPSSARRLVELRRLLVDTGARCAFHEPHQSDALLRNVGEGTGIRIGTLDASGGFGEQTPDLYPRLLVELAESIARCDAGAAPDEGAK</sequence>
<feature type="region of interest" description="Disordered" evidence="6">
    <location>
        <begin position="108"/>
        <end position="131"/>
    </location>
</feature>
<dbReference type="GO" id="GO:0046872">
    <property type="term" value="F:metal ion binding"/>
    <property type="evidence" value="ECO:0007669"/>
    <property type="project" value="InterPro"/>
</dbReference>
<keyword evidence="3" id="KW-0813">Transport</keyword>
<feature type="compositionally biased region" description="Basic and acidic residues" evidence="6">
    <location>
        <begin position="121"/>
        <end position="131"/>
    </location>
</feature>
<keyword evidence="5" id="KW-0862">Zinc</keyword>
<dbReference type="EMBL" id="CP019124">
    <property type="protein sequence ID" value="APX91016.1"/>
    <property type="molecule type" value="Genomic_DNA"/>
</dbReference>
<evidence type="ECO:0000256" key="6">
    <source>
        <dbReference type="SAM" id="MobiDB-lite"/>
    </source>
</evidence>
<evidence type="ECO:0000256" key="1">
    <source>
        <dbReference type="ARBA" id="ARBA00011028"/>
    </source>
</evidence>
<name>A0A1U7DLY3_9RHOB</name>
<keyword evidence="9" id="KW-1185">Reference proteome</keyword>
<comment type="similarity">
    <text evidence="1">Belongs to the bacterial solute-binding protein 9 family.</text>
</comment>
<gene>
    <name evidence="8" type="ORF">BV394_06535</name>
</gene>
<feature type="chain" id="PRO_5010578337" description="High-affinity zinc uptake system protein ZnuA" evidence="7">
    <location>
        <begin position="20"/>
        <end position="312"/>
    </location>
</feature>
<dbReference type="PANTHER" id="PTHR42953:SF3">
    <property type="entry name" value="HIGH-AFFINITY ZINC UPTAKE SYSTEM PROTEIN ZNUA"/>
    <property type="match status" value="1"/>
</dbReference>
<dbReference type="AlphaFoldDB" id="A0A1U7DLY3"/>
<dbReference type="STRING" id="1267768.BV394_06535"/>
<dbReference type="PANTHER" id="PTHR42953">
    <property type="entry name" value="HIGH-AFFINITY ZINC UPTAKE SYSTEM PROTEIN ZNUA-RELATED"/>
    <property type="match status" value="1"/>
</dbReference>
<evidence type="ECO:0000256" key="5">
    <source>
        <dbReference type="ARBA" id="ARBA00022906"/>
    </source>
</evidence>
<dbReference type="Pfam" id="PF01297">
    <property type="entry name" value="ZnuA"/>
    <property type="match status" value="1"/>
</dbReference>
<organism evidence="8 9">
    <name type="scientific">Brevirhabdus pacifica</name>
    <dbReference type="NCBI Taxonomy" id="1267768"/>
    <lineage>
        <taxon>Bacteria</taxon>
        <taxon>Pseudomonadati</taxon>
        <taxon>Pseudomonadota</taxon>
        <taxon>Alphaproteobacteria</taxon>
        <taxon>Rhodobacterales</taxon>
        <taxon>Paracoccaceae</taxon>
        <taxon>Brevirhabdus</taxon>
    </lineage>
</organism>
<feature type="signal peptide" evidence="7">
    <location>
        <begin position="1"/>
        <end position="19"/>
    </location>
</feature>
<reference evidence="8 9" key="1">
    <citation type="submission" date="2017-01" db="EMBL/GenBank/DDBJ databases">
        <title>Genomic analysis of Xuhuaishuia manganoxidans DY6-4.</title>
        <authorList>
            <person name="Wang X."/>
        </authorList>
    </citation>
    <scope>NUCLEOTIDE SEQUENCE [LARGE SCALE GENOMIC DNA]</scope>
    <source>
        <strain evidence="8 9">DY6-4</strain>
    </source>
</reference>
<dbReference type="SUPFAM" id="SSF53807">
    <property type="entry name" value="Helical backbone' metal receptor"/>
    <property type="match status" value="1"/>
</dbReference>
<evidence type="ECO:0000256" key="4">
    <source>
        <dbReference type="ARBA" id="ARBA00022729"/>
    </source>
</evidence>